<dbReference type="InterPro" id="IPR040637">
    <property type="entry name" value="Ribosomal_uL10-like_insert"/>
</dbReference>
<evidence type="ECO:0000256" key="5">
    <source>
        <dbReference type="ARBA" id="ARBA00023274"/>
    </source>
</evidence>
<dbReference type="InterPro" id="IPR043141">
    <property type="entry name" value="Ribosomal_uL10-like_sf"/>
</dbReference>
<dbReference type="PANTHER" id="PTHR45699:SF3">
    <property type="entry name" value="LARGE RIBOSOMAL SUBUNIT PROTEIN UL10"/>
    <property type="match status" value="1"/>
</dbReference>
<dbReference type="InterPro" id="IPR050323">
    <property type="entry name" value="Ribosomal_protein_uL10"/>
</dbReference>
<dbReference type="PANTHER" id="PTHR45699">
    <property type="entry name" value="60S ACIDIC RIBOSOMAL PROTEIN P0"/>
    <property type="match status" value="1"/>
</dbReference>
<dbReference type="Gene3D" id="6.10.140.760">
    <property type="match status" value="1"/>
</dbReference>
<comment type="caution">
    <text evidence="9">The sequence shown here is derived from an EMBL/GenBank/DDBJ whole genome shotgun (WGS) entry which is preliminary data.</text>
</comment>
<feature type="compositionally biased region" description="Basic and acidic residues" evidence="7">
    <location>
        <begin position="317"/>
        <end position="332"/>
    </location>
</feature>
<proteinExistence type="inferred from homology"/>
<evidence type="ECO:0000256" key="1">
    <source>
        <dbReference type="ARBA" id="ARBA00008889"/>
    </source>
</evidence>
<dbReference type="InterPro" id="IPR022909">
    <property type="entry name" value="Ribosomal_uL10_arc"/>
</dbReference>
<comment type="subunit">
    <text evidence="6">Part of the 50S ribosomal subunit. Forms part of the ribosomal stalk which helps the ribosome interact with GTP-bound translation factors. Forms a heptameric L10(L12)2(L12)2(L12)2 complex, where L10 forms an elongated spine to which the L12 dimers bind in a sequential fashion.</text>
</comment>
<gene>
    <name evidence="9" type="primary">rplJ</name>
    <name evidence="6" type="synonym">rpl10</name>
    <name evidence="6" type="synonym">rplP0</name>
    <name evidence="9" type="ORF">ENO04_04205</name>
</gene>
<dbReference type="SUPFAM" id="SSF160369">
    <property type="entry name" value="Ribosomal protein L10-like"/>
    <property type="match status" value="1"/>
</dbReference>
<keyword evidence="5 6" id="KW-0687">Ribonucleoprotein</keyword>
<feature type="domain" description="Large ribosomal subunit protein uL10-like insertion" evidence="8">
    <location>
        <begin position="117"/>
        <end position="187"/>
    </location>
</feature>
<comment type="function">
    <text evidence="6">Forms part of the ribosomal stalk, playing a central role in the interaction of the ribosome with GTP-bound translation factors.</text>
</comment>
<protein>
    <recommendedName>
        <fullName evidence="6">Large ribosomal subunit protein uL10</fullName>
    </recommendedName>
    <alternativeName>
        <fullName evidence="6">Acidic ribosomal protein P0 homolog</fullName>
    </alternativeName>
</protein>
<comment type="similarity">
    <text evidence="1 6">Belongs to the universal ribosomal protein uL10 family.</text>
</comment>
<dbReference type="GO" id="GO:0070180">
    <property type="term" value="F:large ribosomal subunit rRNA binding"/>
    <property type="evidence" value="ECO:0007669"/>
    <property type="project" value="UniProtKB-UniRule"/>
</dbReference>
<evidence type="ECO:0000256" key="6">
    <source>
        <dbReference type="HAMAP-Rule" id="MF_00280"/>
    </source>
</evidence>
<dbReference type="Gene3D" id="3.90.105.20">
    <property type="match status" value="1"/>
</dbReference>
<dbReference type="Gene3D" id="3.30.70.1730">
    <property type="match status" value="1"/>
</dbReference>
<dbReference type="GO" id="GO:0022625">
    <property type="term" value="C:cytosolic large ribosomal subunit"/>
    <property type="evidence" value="ECO:0007669"/>
    <property type="project" value="TreeGrafter"/>
</dbReference>
<evidence type="ECO:0000313" key="9">
    <source>
        <dbReference type="EMBL" id="HDS10800.1"/>
    </source>
</evidence>
<accession>A0A7C1E2X5</accession>
<feature type="region of interest" description="Disordered" evidence="7">
    <location>
        <begin position="306"/>
        <end position="346"/>
    </location>
</feature>
<dbReference type="GO" id="GO:0000027">
    <property type="term" value="P:ribosomal large subunit assembly"/>
    <property type="evidence" value="ECO:0007669"/>
    <property type="project" value="TreeGrafter"/>
</dbReference>
<reference evidence="9" key="1">
    <citation type="journal article" date="2020" name="mSystems">
        <title>Genome- and Community-Level Interaction Insights into Carbon Utilization and Element Cycling Functions of Hydrothermarchaeota in Hydrothermal Sediment.</title>
        <authorList>
            <person name="Zhou Z."/>
            <person name="Liu Y."/>
            <person name="Xu W."/>
            <person name="Pan J."/>
            <person name="Luo Z.H."/>
            <person name="Li M."/>
        </authorList>
    </citation>
    <scope>NUCLEOTIDE SEQUENCE [LARGE SCALE GENOMIC DNA]</scope>
    <source>
        <strain evidence="9">SpSt-123</strain>
    </source>
</reference>
<dbReference type="InterPro" id="IPR001790">
    <property type="entry name" value="Ribosomal_uL10"/>
</dbReference>
<feature type="compositionally biased region" description="Low complexity" evidence="7">
    <location>
        <begin position="306"/>
        <end position="316"/>
    </location>
</feature>
<dbReference type="HAMAP" id="MF_00280">
    <property type="entry name" value="Ribosomal_uL10_arch"/>
    <property type="match status" value="1"/>
</dbReference>
<dbReference type="InterPro" id="IPR043164">
    <property type="entry name" value="Ribosomal_uL10-like_insert_sf"/>
</dbReference>
<evidence type="ECO:0000256" key="3">
    <source>
        <dbReference type="ARBA" id="ARBA00022884"/>
    </source>
</evidence>
<name>A0A7C1E2X5_9CREN</name>
<evidence type="ECO:0000259" key="8">
    <source>
        <dbReference type="Pfam" id="PF17777"/>
    </source>
</evidence>
<sequence length="346" mass="37568">MRLVQRQRKIPEDKKLKYERIRQAFQKYNTVVIADIEGIDSNVIKKIKFILKSMFGDQIEFASLKLSITRKALKELSIPSLEALEKYLTGQRMFIFSNLNPFVLYSLISVIKIPAPAQPGMVVDKEIVIPAGNTGIPPGPMLSVFGRLRIQTKVQGGTIWIAKDAKVAKPGDTISPELASLLQKLGIMPVEKGIKVLAAYHDGIVIPSDKLKLDIDEYASMLTVAHRNAVSVGIEAAIPVPEIMKQAVSLAYLRAVTVASEAGVVLPETAERVLSLAVKRAYAIILALGEKAKELGLEAPVIAAPAAAQPAGAQAEAKPREEEKEEEEKKEISEEDLAAGLGSLFG</sequence>
<dbReference type="Pfam" id="PF17777">
    <property type="entry name" value="RL10P_insert"/>
    <property type="match status" value="1"/>
</dbReference>
<keyword evidence="4 6" id="KW-0689">Ribosomal protein</keyword>
<dbReference type="Pfam" id="PF00466">
    <property type="entry name" value="Ribosomal_L10"/>
    <property type="match status" value="1"/>
</dbReference>
<dbReference type="FunFam" id="3.90.105.20:FF:000001">
    <property type="entry name" value="60S acidic ribosomal protein P0"/>
    <property type="match status" value="1"/>
</dbReference>
<keyword evidence="3 6" id="KW-0694">RNA-binding</keyword>
<dbReference type="EMBL" id="DSDY01000131">
    <property type="protein sequence ID" value="HDS10800.1"/>
    <property type="molecule type" value="Genomic_DNA"/>
</dbReference>
<dbReference type="AlphaFoldDB" id="A0A7C1E2X5"/>
<organism evidence="9">
    <name type="scientific">Fervidicoccus fontis</name>
    <dbReference type="NCBI Taxonomy" id="683846"/>
    <lineage>
        <taxon>Archaea</taxon>
        <taxon>Thermoproteota</taxon>
        <taxon>Thermoprotei</taxon>
        <taxon>Fervidicoccales</taxon>
        <taxon>Fervidicoccaceae</taxon>
        <taxon>Fervidicoccus</taxon>
    </lineage>
</organism>
<keyword evidence="2 6" id="KW-0699">rRNA-binding</keyword>
<evidence type="ECO:0000256" key="4">
    <source>
        <dbReference type="ARBA" id="ARBA00022980"/>
    </source>
</evidence>
<evidence type="ECO:0000256" key="7">
    <source>
        <dbReference type="SAM" id="MobiDB-lite"/>
    </source>
</evidence>
<dbReference type="GO" id="GO:0002181">
    <property type="term" value="P:cytoplasmic translation"/>
    <property type="evidence" value="ECO:0007669"/>
    <property type="project" value="TreeGrafter"/>
</dbReference>
<dbReference type="GO" id="GO:0003735">
    <property type="term" value="F:structural constituent of ribosome"/>
    <property type="evidence" value="ECO:0007669"/>
    <property type="project" value="TreeGrafter"/>
</dbReference>
<evidence type="ECO:0000256" key="2">
    <source>
        <dbReference type="ARBA" id="ARBA00022730"/>
    </source>
</evidence>